<evidence type="ECO:0000313" key="3">
    <source>
        <dbReference type="EMBL" id="EGT30985.1"/>
    </source>
</evidence>
<feature type="signal peptide" evidence="1">
    <location>
        <begin position="1"/>
        <end position="19"/>
    </location>
</feature>
<dbReference type="AlphaFoldDB" id="G0M8S5"/>
<dbReference type="EMBL" id="GL379787">
    <property type="protein sequence ID" value="EGT30985.1"/>
    <property type="molecule type" value="Genomic_DNA"/>
</dbReference>
<dbReference type="SUPFAM" id="SSF52058">
    <property type="entry name" value="L domain-like"/>
    <property type="match status" value="3"/>
</dbReference>
<dbReference type="InParanoid" id="G0M8S5"/>
<dbReference type="Pfam" id="PF01030">
    <property type="entry name" value="Recep_L_domain"/>
    <property type="match status" value="2"/>
</dbReference>
<dbReference type="InterPro" id="IPR000494">
    <property type="entry name" value="Rcpt_L-dom"/>
</dbReference>
<feature type="domain" description="Receptor L-domain" evidence="2">
    <location>
        <begin position="179"/>
        <end position="291"/>
    </location>
</feature>
<dbReference type="PANTHER" id="PTHR21662:SF7">
    <property type="entry name" value="RECEPTOR L-DOMAIN DOMAIN-CONTAINING PROTEIN"/>
    <property type="match status" value="1"/>
</dbReference>
<evidence type="ECO:0000256" key="1">
    <source>
        <dbReference type="SAM" id="SignalP"/>
    </source>
</evidence>
<dbReference type="InterPro" id="IPR036941">
    <property type="entry name" value="Rcpt_L-dom_sf"/>
</dbReference>
<dbReference type="InterPro" id="IPR053079">
    <property type="entry name" value="SPS2_domain"/>
</dbReference>
<dbReference type="Proteomes" id="UP000008068">
    <property type="component" value="Unassembled WGS sequence"/>
</dbReference>
<dbReference type="eggNOG" id="ENOG502RT5B">
    <property type="taxonomic scope" value="Eukaryota"/>
</dbReference>
<name>G0M8S5_CAEBE</name>
<reference evidence="4" key="1">
    <citation type="submission" date="2011-07" db="EMBL/GenBank/DDBJ databases">
        <authorList>
            <consortium name="Caenorhabditis brenneri Sequencing and Analysis Consortium"/>
            <person name="Wilson R.K."/>
        </authorList>
    </citation>
    <scope>NUCLEOTIDE SEQUENCE [LARGE SCALE GENOMIC DNA]</scope>
    <source>
        <strain evidence="4">PB2801</strain>
    </source>
</reference>
<organism evidence="4">
    <name type="scientific">Caenorhabditis brenneri</name>
    <name type="common">Nematode worm</name>
    <dbReference type="NCBI Taxonomy" id="135651"/>
    <lineage>
        <taxon>Eukaryota</taxon>
        <taxon>Metazoa</taxon>
        <taxon>Ecdysozoa</taxon>
        <taxon>Nematoda</taxon>
        <taxon>Chromadorea</taxon>
        <taxon>Rhabditida</taxon>
        <taxon>Rhabditina</taxon>
        <taxon>Rhabditomorpha</taxon>
        <taxon>Rhabditoidea</taxon>
        <taxon>Rhabditidae</taxon>
        <taxon>Peloderinae</taxon>
        <taxon>Caenorhabditis</taxon>
    </lineage>
</organism>
<dbReference type="STRING" id="135651.G0M8S5"/>
<dbReference type="OrthoDB" id="5872946at2759"/>
<dbReference type="PANTHER" id="PTHR21662">
    <property type="entry name" value="RECEPTOR PROTEIN-TYROSINE KINASE"/>
    <property type="match status" value="1"/>
</dbReference>
<accession>G0M8S5</accession>
<evidence type="ECO:0000259" key="2">
    <source>
        <dbReference type="Pfam" id="PF01030"/>
    </source>
</evidence>
<protein>
    <recommendedName>
        <fullName evidence="2">Receptor L-domain domain-containing protein</fullName>
    </recommendedName>
</protein>
<keyword evidence="1" id="KW-0732">Signal</keyword>
<proteinExistence type="predicted"/>
<dbReference type="HOGENOM" id="CLU_028064_2_0_1"/>
<evidence type="ECO:0000313" key="4">
    <source>
        <dbReference type="Proteomes" id="UP000008068"/>
    </source>
</evidence>
<dbReference type="OMA" id="RECILIR"/>
<feature type="domain" description="Receptor L-domain" evidence="2">
    <location>
        <begin position="333"/>
        <end position="430"/>
    </location>
</feature>
<keyword evidence="4" id="KW-1185">Reference proteome</keyword>
<gene>
    <name evidence="3" type="ORF">CAEBREN_07380</name>
</gene>
<sequence>MPPITQLLCVTVFLSSVQATCDLNCYFPYPYITAENLKRWPKSCVEVCGDLILSGNINVTEAKLAQIFHKLEWLGGKLKIENTNFTTLDFLSKLRGFDCSSQGLPIINNQFLTSIAGIQNLATYCEWKIFNNTRLDMNAFIYSRGFSSLTYLVTAYGNMKDADCLDVRITSETLPFYPNCSIIKGGSRDVLLITNVTENDNFSKFSSLQEVHGHIEVFGTTLQNLSFMNHFHTHVWEVNPLQNNTNIHDNPKLTRLGWDSLKALPPSIPDSIGYQLNIQNNHPDFCLTIEELQVFFESSPRFANFEAKMCPELTRKDGQKVCNWDTLSTMPDGCQHIIGDVIISYDNEKDVGKLKKLTNIYGTLTITSTEGLVDLSVFAKLRQVAMMNCDAHSAIRITKNKKLQSATFPSMMGMSCFFYNDFMTVQVNENSLEIFKNRRECMLLEAQAKTSVKYKGKRCCEFSRF</sequence>
<feature type="chain" id="PRO_5003403510" description="Receptor L-domain domain-containing protein" evidence="1">
    <location>
        <begin position="20"/>
        <end position="465"/>
    </location>
</feature>
<dbReference type="Gene3D" id="3.80.20.20">
    <property type="entry name" value="Receptor L-domain"/>
    <property type="match status" value="3"/>
</dbReference>